<name>A0A5S3QM41_9FLAO</name>
<proteinExistence type="predicted"/>
<feature type="domain" description="DUF11" evidence="3">
    <location>
        <begin position="2110"/>
        <end position="2224"/>
    </location>
</feature>
<keyword evidence="5" id="KW-1185">Reference proteome</keyword>
<dbReference type="Gene3D" id="2.60.40.10">
    <property type="entry name" value="Immunoglobulins"/>
    <property type="match status" value="1"/>
</dbReference>
<organism evidence="4 5">
    <name type="scientific">Maribacter algarum</name>
    <name type="common">ex Zhang et al. 2020</name>
    <dbReference type="NCBI Taxonomy" id="2578118"/>
    <lineage>
        <taxon>Bacteria</taxon>
        <taxon>Pseudomonadati</taxon>
        <taxon>Bacteroidota</taxon>
        <taxon>Flavobacteriia</taxon>
        <taxon>Flavobacteriales</taxon>
        <taxon>Flavobacteriaceae</taxon>
        <taxon>Maribacter</taxon>
    </lineage>
</organism>
<dbReference type="InterPro" id="IPR026341">
    <property type="entry name" value="T9SS_type_B"/>
</dbReference>
<dbReference type="PANTHER" id="PTHR34819:SF3">
    <property type="entry name" value="CELL SURFACE PROTEIN"/>
    <property type="match status" value="1"/>
</dbReference>
<dbReference type="NCBIfam" id="TIGR04131">
    <property type="entry name" value="Bac_Flav_CTERM"/>
    <property type="match status" value="1"/>
</dbReference>
<dbReference type="RefSeq" id="WP_138656897.1">
    <property type="nucleotide sequence ID" value="NZ_VATY01000001.1"/>
</dbReference>
<evidence type="ECO:0000256" key="1">
    <source>
        <dbReference type="SAM" id="MobiDB-lite"/>
    </source>
</evidence>
<dbReference type="InterPro" id="IPR001434">
    <property type="entry name" value="OmcB-like_DUF11"/>
</dbReference>
<gene>
    <name evidence="4" type="ORF">FEE95_05895</name>
</gene>
<reference evidence="4 5" key="1">
    <citation type="submission" date="2019-05" db="EMBL/GenBank/DDBJ databases">
        <authorList>
            <person name="Zhang J.-Y."/>
            <person name="Feg X."/>
            <person name="Du Z.-J."/>
        </authorList>
    </citation>
    <scope>NUCLEOTIDE SEQUENCE [LARGE SCALE GENOMIC DNA]</scope>
    <source>
        <strain evidence="4 5">RZ26</strain>
    </source>
</reference>
<dbReference type="Pfam" id="PF13585">
    <property type="entry name" value="CHU_C"/>
    <property type="match status" value="1"/>
</dbReference>
<dbReference type="InterPro" id="IPR013783">
    <property type="entry name" value="Ig-like_fold"/>
</dbReference>
<dbReference type="Proteomes" id="UP000310314">
    <property type="component" value="Unassembled WGS sequence"/>
</dbReference>
<feature type="compositionally biased region" description="Low complexity" evidence="1">
    <location>
        <begin position="2346"/>
        <end position="2357"/>
    </location>
</feature>
<feature type="domain" description="DUF11" evidence="3">
    <location>
        <begin position="1842"/>
        <end position="1955"/>
    </location>
</feature>
<feature type="domain" description="DUF11" evidence="3">
    <location>
        <begin position="1707"/>
        <end position="1822"/>
    </location>
</feature>
<evidence type="ECO:0000313" key="4">
    <source>
        <dbReference type="EMBL" id="TMM58964.1"/>
    </source>
</evidence>
<evidence type="ECO:0000313" key="5">
    <source>
        <dbReference type="Proteomes" id="UP000310314"/>
    </source>
</evidence>
<evidence type="ECO:0000259" key="3">
    <source>
        <dbReference type="Pfam" id="PF01345"/>
    </source>
</evidence>
<dbReference type="EMBL" id="VATY01000001">
    <property type="protein sequence ID" value="TMM58964.1"/>
    <property type="molecule type" value="Genomic_DNA"/>
</dbReference>
<feature type="region of interest" description="Disordered" evidence="1">
    <location>
        <begin position="2076"/>
        <end position="2101"/>
    </location>
</feature>
<accession>A0A5S3QM41</accession>
<sequence length="2593" mass="276922">MIDLQPKNSFLKKSVAFTAFFFTFSLFATQIAIAQINNNRFRVNLNSLDMGPCGGPNDSHSRIGVLAKNNTVNNFEIAFDLPDGVNFIPGTERITFQQGSSDFTLTVVDMSNLNAPVFRLERPGNANWEVADLVRFRFDKTASCDAVTFSYGGGLFKDAHTITYDDLNGPQSASDTDPTINSYNFLRAYLAVLNYNNITARVDDVVTRPIEVTNSGNGNITSFTHNVVVGSSLGSYTLAFNGSSLTPTSVSGSTYSYTIDFSQAPFAGNIGDGDSEFENETVFLEETFAVLDCNDLDIGHQPTWGCNPLEICQALEPVSAAVVVNEELPEINVTKINDPSNTDLCLATTYTVRISNDAPTAIAYNVEINTGFGTNSSILTSTTENGMWGNDRPNNTKSLSNFRFGSNPSFTPVQRPSTQYTGTGAGSYFVTNTLFSSDPDGPGGLEDLDGDGFFDDMAPGESTDLLYDHNVTSNSNSCGENYASYVSSYYLRSDAYANNQCDNFSPTGREFLTNASLARGASSPSAPTDIFDGVGFNVGIQGILSTGGTDPLFCNGTRMFSNDPSSSWTVTMNVPDGISLDGTPAGFTQVNPNTIVYSTTNLPAVNYLDMNVDFPLIMDCGVYSGPTNVPITYTTRYECDCFAQDIQCGSVTGIRSQCPSPCNGPAITAFEAQRETAGWTDESMTTRVVLDPNVHNLETYMAKDEMVLHASAVMSNTNPNSLSFTLDYETLGAAAGGADIIQFLNGSITINDLSSGAQTVPITVPPVINTNGTTTHSLTFDLSTYTTAISPTYTYGEPTVPLGTPEADEIDLELHFVFEEDFTTHSFLELNNFSGSFSDENGVSCNILGDRVFYFKNRIRPYDRLSTSTEGCTETFIELLIEQRSVSGDRFPNEYRPPSIWQFSELEIPAGATFTGLVTSTDFQGTDPSTTNGGLTVSQVGNILTITPTSIQEYDQSGNHYPRIRVHLQGSSISAPSTLVNWTTNYEEFSYSSAPVNQTTSDTHNFNFTQPDYSLTSTTPIVSGDRATARFEVDLCMNSPSDIDFNWLQINNGSQFTVLSAYEIVGAAQNPLTFSSNSGSSWVELGQYVGGTTCKKVGFEVAFTECSNFNFTVENAWSCTGYPTDFSIPNYLNPLVLRLEPKEAALQIAIVDEPSDTIDTCSSFNIDIELRNAGNGDLINPIVTFDIPGDATSLVLNGINLEYPRNSGDIQTISSNLTGNTVTLNILDHTAIAAGSGIQGSINASVIDEQIALIQLDLSVQCNFSSNTAFTYEATGYNPCGSPATGNGSRLSTNPLVVTGAEPTYDAISNITVPPGGLFAGCNTETITVQTTIVGGPSSSLDYARIILPDGLAFDETSFVSNNPAYPVSYGSVTTVGNHEEFTVQMPDGANNGADPSYSFDVTLKNTTTTCSPGTRIEVNNYVVTSALTCGAVSCGTTEIANGSTFEDVIITKPELIESTFTTNSDYTTDGIGNYEYHIEFGVENTGTVDIASGFIYNVYCADGAGTRIGSSVYNGTVNQAIPAGSSISEDIFFSTNSFCGDNSNMVVEFVPSDTNCHCDVLSIPLVSEPEVADLEVTSSVNPVNANIGNTVTFTIDVVNNGPFDAENVVIENIVPAGYTITGINDGGTQSGNTITWPQFDLANSNTSSFSFTATVNTPTGAANEFDSISQVVAVDEYDNDSTPNNYDGLPLEDDEAIVSVHVLTSDLVLTKGLSAASNTNPNIGETVTFELLINNNGPDGANNVSIEDVVPSGYTIGIINNGGTVVGNTISWNIANVPVGSMALSYEASLNAPNNVAGEYTNIAQVTASEQYDPNSTPNNDDGDQSENDEANFTLPAPTADLELINTIAPSPVNPGDTVTISVEIINNGPNDATNIEIENIVPIGFTVSNINNSGTQTANVINWNVSNVVIGTSITLTYEAIVNLPNSVVNEYLNTVQVIAVDQNDLDSSPNNDDGDQSEDDEDNASILLNSVDLNLSKGLGAASPTQPNIGDNVIFEITVTNNGSSDASNVSIEDVVPSGYSIGTINDGGTATGNTIIWNITTLSSGNQVLSYEATLNAPTNTPGEYTNIAQITTSDQYDPDSTPNNDDGDQSEDDETSFTIPAPTADLEVINTILPSSANPGDTIIISVEVVNNGTNDATNVAVENIVPSGFTVSNIANSGTQTTNIINWNSLNIPNGTSAILTYEAIVNEPINTVNEYFNTVQVVGVDQGDSDSNPNNDDGDQSEDDEDNATLMLISADLSLTKALSATSNSMPNTGDTLIFELTVTNNGGNVATNVSVEDVVPSGYTIGTINDGGIATGNTISWSLANLTVGSQVLSYEVTMNAPTNTDDEYTNIAQITASDQYDPNSSPNNDDGDQSEDDEANYTIGSPILDLEIVKTVDNLQAVAGDTLLFRIEATNGSLYDATNIGIEDVLPDGFEFISTNTDNGSYDQAIGLWEIPLISAGSSSSLEMSVMVTEIENYTNIAELSYLDQIDDNIANDRDEVTISVTQEECLTVFNEFSPNNDGANDTFFIECIEDYPNNTLQVFNRWGTKVFEMNNYDNSWDGTSQGRATINESEKLPVGTYYYTLEPGDGITPPKAGWLYISR</sequence>
<dbReference type="NCBIfam" id="TIGR01451">
    <property type="entry name" value="B_ant_repeat"/>
    <property type="match status" value="6"/>
</dbReference>
<feature type="signal peptide" evidence="2">
    <location>
        <begin position="1"/>
        <end position="28"/>
    </location>
</feature>
<feature type="domain" description="DUF11" evidence="3">
    <location>
        <begin position="2243"/>
        <end position="2358"/>
    </location>
</feature>
<dbReference type="InterPro" id="IPR051172">
    <property type="entry name" value="Chlamydia_OmcB"/>
</dbReference>
<dbReference type="Pfam" id="PF01345">
    <property type="entry name" value="DUF11"/>
    <property type="match status" value="7"/>
</dbReference>
<feature type="compositionally biased region" description="Acidic residues" evidence="1">
    <location>
        <begin position="1822"/>
        <end position="1831"/>
    </location>
</feature>
<feature type="compositionally biased region" description="Low complexity" evidence="1">
    <location>
        <begin position="2211"/>
        <end position="2222"/>
    </location>
</feature>
<feature type="compositionally biased region" description="Polar residues" evidence="1">
    <location>
        <begin position="1812"/>
        <end position="1821"/>
    </location>
</feature>
<feature type="compositionally biased region" description="Acidic residues" evidence="1">
    <location>
        <begin position="2090"/>
        <end position="2100"/>
    </location>
</feature>
<feature type="region of interest" description="Disordered" evidence="1">
    <location>
        <begin position="1812"/>
        <end position="1834"/>
    </location>
</feature>
<dbReference type="InterPro" id="IPR047589">
    <property type="entry name" value="DUF11_rpt"/>
</dbReference>
<feature type="compositionally biased region" description="Acidic residues" evidence="1">
    <location>
        <begin position="2358"/>
        <end position="2368"/>
    </location>
</feature>
<feature type="region of interest" description="Disordered" evidence="1">
    <location>
        <begin position="2345"/>
        <end position="2369"/>
    </location>
</feature>
<keyword evidence="2" id="KW-0732">Signal</keyword>
<evidence type="ECO:0000256" key="2">
    <source>
        <dbReference type="SAM" id="SignalP"/>
    </source>
</evidence>
<feature type="domain" description="DUF11" evidence="3">
    <location>
        <begin position="1574"/>
        <end position="1686"/>
    </location>
</feature>
<feature type="domain" description="DUF11" evidence="3">
    <location>
        <begin position="1985"/>
        <end position="2090"/>
    </location>
</feature>
<dbReference type="PANTHER" id="PTHR34819">
    <property type="entry name" value="LARGE CYSTEINE-RICH PERIPLASMIC PROTEIN OMCB"/>
    <property type="match status" value="1"/>
</dbReference>
<protein>
    <submittedName>
        <fullName evidence="4">DUF11 domain-containing protein</fullName>
    </submittedName>
</protein>
<feature type="compositionally biased region" description="Polar residues" evidence="1">
    <location>
        <begin position="2076"/>
        <end position="2089"/>
    </location>
</feature>
<comment type="caution">
    <text evidence="4">The sequence shown here is derived from an EMBL/GenBank/DDBJ whole genome shotgun (WGS) entry which is preliminary data.</text>
</comment>
<feature type="chain" id="PRO_5024326931" evidence="2">
    <location>
        <begin position="29"/>
        <end position="2593"/>
    </location>
</feature>
<feature type="region of interest" description="Disordered" evidence="1">
    <location>
        <begin position="2211"/>
        <end position="2231"/>
    </location>
</feature>
<dbReference type="OrthoDB" id="9805017at2"/>
<feature type="domain" description="DUF11" evidence="3">
    <location>
        <begin position="2378"/>
        <end position="2492"/>
    </location>
</feature>